<dbReference type="PANTHER" id="PTHR12792">
    <property type="entry name" value="EXTRA SPINDLE POLES 1-RELATED"/>
    <property type="match status" value="1"/>
</dbReference>
<organism evidence="8 9">
    <name type="scientific">Caerostris extrusa</name>
    <name type="common">Bark spider</name>
    <name type="synonym">Caerostris bankana</name>
    <dbReference type="NCBI Taxonomy" id="172846"/>
    <lineage>
        <taxon>Eukaryota</taxon>
        <taxon>Metazoa</taxon>
        <taxon>Ecdysozoa</taxon>
        <taxon>Arthropoda</taxon>
        <taxon>Chelicerata</taxon>
        <taxon>Arachnida</taxon>
        <taxon>Araneae</taxon>
        <taxon>Araneomorphae</taxon>
        <taxon>Entelegynae</taxon>
        <taxon>Araneoidea</taxon>
        <taxon>Araneidae</taxon>
        <taxon>Caerostris</taxon>
    </lineage>
</organism>
<dbReference type="GO" id="GO:0004197">
    <property type="term" value="F:cysteine-type endopeptidase activity"/>
    <property type="evidence" value="ECO:0007669"/>
    <property type="project" value="InterPro"/>
</dbReference>
<evidence type="ECO:0000256" key="4">
    <source>
        <dbReference type="ARBA" id="ARBA00022829"/>
    </source>
</evidence>
<dbReference type="PANTHER" id="PTHR12792:SF0">
    <property type="entry name" value="SEPARIN"/>
    <property type="match status" value="1"/>
</dbReference>
<feature type="coiled-coil region" evidence="5">
    <location>
        <begin position="354"/>
        <end position="381"/>
    </location>
</feature>
<name>A0AAV4N2Z4_CAEEX</name>
<feature type="compositionally biased region" description="Basic residues" evidence="6">
    <location>
        <begin position="584"/>
        <end position="595"/>
    </location>
</feature>
<dbReference type="Proteomes" id="UP001054945">
    <property type="component" value="Unassembled WGS sequence"/>
</dbReference>
<feature type="domain" description="Peptidase C50" evidence="7">
    <location>
        <begin position="1049"/>
        <end position="1145"/>
    </location>
</feature>
<feature type="compositionally biased region" description="Polar residues" evidence="6">
    <location>
        <begin position="620"/>
        <end position="629"/>
    </location>
</feature>
<keyword evidence="3" id="KW-0378">Hydrolase</keyword>
<gene>
    <name evidence="8" type="primary">Espl1</name>
    <name evidence="8" type="ORF">CEXT_783481</name>
</gene>
<keyword evidence="5" id="KW-0175">Coiled coil</keyword>
<dbReference type="GO" id="GO:0006508">
    <property type="term" value="P:proteolysis"/>
    <property type="evidence" value="ECO:0007669"/>
    <property type="project" value="InterPro"/>
</dbReference>
<accession>A0AAV4N2Z4</accession>
<dbReference type="GO" id="GO:0051307">
    <property type="term" value="P:meiotic chromosome separation"/>
    <property type="evidence" value="ECO:0007669"/>
    <property type="project" value="TreeGrafter"/>
</dbReference>
<dbReference type="AlphaFoldDB" id="A0AAV4N2Z4"/>
<dbReference type="Pfam" id="PF03568">
    <property type="entry name" value="Separin_C"/>
    <property type="match status" value="2"/>
</dbReference>
<dbReference type="InterPro" id="IPR005314">
    <property type="entry name" value="Peptidase_C50"/>
</dbReference>
<dbReference type="EC" id="3.4.22.49" evidence="2"/>
<evidence type="ECO:0000256" key="2">
    <source>
        <dbReference type="ARBA" id="ARBA00012489"/>
    </source>
</evidence>
<feature type="compositionally biased region" description="Polar residues" evidence="6">
    <location>
        <begin position="601"/>
        <end position="611"/>
    </location>
</feature>
<comment type="caution">
    <text evidence="8">The sequence shown here is derived from an EMBL/GenBank/DDBJ whole genome shotgun (WGS) entry which is preliminary data.</text>
</comment>
<dbReference type="GO" id="GO:0005737">
    <property type="term" value="C:cytoplasm"/>
    <property type="evidence" value="ECO:0007669"/>
    <property type="project" value="TreeGrafter"/>
</dbReference>
<reference evidence="8 9" key="1">
    <citation type="submission" date="2021-06" db="EMBL/GenBank/DDBJ databases">
        <title>Caerostris extrusa draft genome.</title>
        <authorList>
            <person name="Kono N."/>
            <person name="Arakawa K."/>
        </authorList>
    </citation>
    <scope>NUCLEOTIDE SEQUENCE [LARGE SCALE GENOMIC DNA]</scope>
</reference>
<feature type="region of interest" description="Disordered" evidence="6">
    <location>
        <begin position="549"/>
        <end position="629"/>
    </location>
</feature>
<protein>
    <recommendedName>
        <fullName evidence="2">separase</fullName>
        <ecNumber evidence="2">3.4.22.49</ecNumber>
    </recommendedName>
</protein>
<evidence type="ECO:0000259" key="7">
    <source>
        <dbReference type="PROSITE" id="PS51700"/>
    </source>
</evidence>
<dbReference type="GO" id="GO:0005634">
    <property type="term" value="C:nucleus"/>
    <property type="evidence" value="ECO:0007669"/>
    <property type="project" value="InterPro"/>
</dbReference>
<keyword evidence="4" id="KW-0159">Chromosome partition</keyword>
<evidence type="ECO:0000256" key="3">
    <source>
        <dbReference type="ARBA" id="ARBA00022801"/>
    </source>
</evidence>
<evidence type="ECO:0000313" key="9">
    <source>
        <dbReference type="Proteomes" id="UP001054945"/>
    </source>
</evidence>
<dbReference type="GO" id="GO:0072686">
    <property type="term" value="C:mitotic spindle"/>
    <property type="evidence" value="ECO:0007669"/>
    <property type="project" value="TreeGrafter"/>
</dbReference>
<sequence>MEDMEYKISSTISLANFLIKFGYLDTASQILEFIENESLEFTESTNSTLLALKLQLSKCAFFLQKGMFDDGLILLRNILQNPIFDKKLKRVKLFQIECLMLQTNFALVSFSGFTNAENLEHLQVHATITSAMECAALAKGLLKAVSVKQNSESLMNENWITFKALLLKNLLKSYLLLAEQYFQIGHFQFARCYLKEGLKIAEGHILTYWASTFLLSLGKIDLLCQNMNDCLVKLNGLKYILDEDSKINASMLLSKAYTKTKTSEFPDDESTDYIIPDGTVLNLRREIKQHYIISDVHASPISTKRDKSSKFEVKLESFCNGSMFSIFLLKLEMWALNCLLLSAENKTSTAKSQYQKLLRRCEFLKKKIEEVLEKLISVNLQVSSTDLRYLSNSEMKLLTSVLLQLSLIEFSDQELKESEKYLNFALKSLSSGFEKEKYIFPSVYASLKYHQIVICLKSLAKIESSASLEYNICPSVKSNYLFPRKMLKSEKSLVNVSTPSKCPQILVTPYPSKNNLCHAPSKKDVLPRYLKKDLDVTDSNTLKMIIFNSSDDEHSPQQETHSTPKTVIKPGQNKPKSCEIAPKNLRKSSRQRVKKAKSDSKCLQISNSKNSRPIKKQSSKSKTLNGTASTENCDFSPLNSYCVKKDSVEYNRGTSRSREINDFVGEKQFNEDDVFYSDSLENLSQEKASLDRIEMHPEKSQSALDNLCKNLNSLDITMNTSTSNIPDKKLKEFIKELKFLRLLIEHNGPFPLYNDICKLLGVLIIAENNISAKSGSKDADCAFLLSETFSSTLRQIHLSNILFFKEKLISGDRNPILKILKQNNKPINVQLDNLLSSIPENYTVIQISAISDEELSTSNKKLSASKLILCRFQRNTVPLVMCLDSSSDEVFNSRLFSDFENILLESSLIMKKSGDSKMWWKTRAALDLNLKNIVENMEEKWLGCWKGLLLSKCTNENRIKELKKVYDAVSKIAAPSDKNLLLVLLDSASLLSREQLSAAICHIWSCNPLDEVYSKIYKSILELTPGIPETERHPLILILDKTLQALPWESLPLLKTIPVSRMPSLSILSSKCAMMAPEALEGNNRKAPSSPECSAAFNLYDLFVYCGHGSGRQYLKGTSIDTMKCHAATILMGCSSGRLKQLSRQLDAYGVPLTYLVNGCPCVVGNLWDVTDKDIDRFTDKLLELFVPNYCQKQNSTTTIATAVSQARNACKLQYLVGAAPVIYGLPVIAKKLIS</sequence>
<comment type="catalytic activity">
    <reaction evidence="1">
        <text>All bonds known to be hydrolyzed by this endopeptidase have arginine in P1 and an acidic residue in P4. P6 is often occupied by an acidic residue or by a hydroxy-amino-acid residue, the phosphorylation of which enhances cleavage.</text>
        <dbReference type="EC" id="3.4.22.49"/>
    </reaction>
</comment>
<evidence type="ECO:0000313" key="8">
    <source>
        <dbReference type="EMBL" id="GIX79104.1"/>
    </source>
</evidence>
<proteinExistence type="predicted"/>
<keyword evidence="9" id="KW-1185">Reference proteome</keyword>
<evidence type="ECO:0000256" key="6">
    <source>
        <dbReference type="SAM" id="MobiDB-lite"/>
    </source>
</evidence>
<dbReference type="EMBL" id="BPLR01002898">
    <property type="protein sequence ID" value="GIX79104.1"/>
    <property type="molecule type" value="Genomic_DNA"/>
</dbReference>
<dbReference type="InterPro" id="IPR030397">
    <property type="entry name" value="SEPARIN_core_dom"/>
</dbReference>
<evidence type="ECO:0000256" key="1">
    <source>
        <dbReference type="ARBA" id="ARBA00000451"/>
    </source>
</evidence>
<evidence type="ECO:0000256" key="5">
    <source>
        <dbReference type="SAM" id="Coils"/>
    </source>
</evidence>
<dbReference type="PROSITE" id="PS51700">
    <property type="entry name" value="SEPARIN"/>
    <property type="match status" value="1"/>
</dbReference>